<evidence type="ECO:0000313" key="8">
    <source>
        <dbReference type="EMBL" id="CAD9131016.1"/>
    </source>
</evidence>
<evidence type="ECO:0000256" key="4">
    <source>
        <dbReference type="ARBA" id="ARBA00022989"/>
    </source>
</evidence>
<gene>
    <name evidence="8" type="ORF">NDES1114_LOCUS22494</name>
</gene>
<dbReference type="PANTHER" id="PTHR11923:SF51">
    <property type="entry name" value="LYSOSOME MEMBRANE PROTEIN 2"/>
    <property type="match status" value="1"/>
</dbReference>
<comment type="similarity">
    <text evidence="2">Belongs to the CD36 family.</text>
</comment>
<name>A0A7S1MGS8_NEODS</name>
<dbReference type="GO" id="GO:0016020">
    <property type="term" value="C:membrane"/>
    <property type="evidence" value="ECO:0007669"/>
    <property type="project" value="UniProtKB-SubCell"/>
</dbReference>
<evidence type="ECO:0000256" key="6">
    <source>
        <dbReference type="ARBA" id="ARBA00023180"/>
    </source>
</evidence>
<dbReference type="GO" id="GO:0005737">
    <property type="term" value="C:cytoplasm"/>
    <property type="evidence" value="ECO:0007669"/>
    <property type="project" value="TreeGrafter"/>
</dbReference>
<dbReference type="PANTHER" id="PTHR11923">
    <property type="entry name" value="SCAVENGER RECEPTOR CLASS B TYPE-1 SR-B1"/>
    <property type="match status" value="1"/>
</dbReference>
<dbReference type="Pfam" id="PF01130">
    <property type="entry name" value="CD36"/>
    <property type="match status" value="2"/>
</dbReference>
<comment type="subcellular location">
    <subcellularLocation>
        <location evidence="1">Membrane</location>
    </subcellularLocation>
</comment>
<dbReference type="GO" id="GO:0005044">
    <property type="term" value="F:scavenger receptor activity"/>
    <property type="evidence" value="ECO:0007669"/>
    <property type="project" value="TreeGrafter"/>
</dbReference>
<keyword evidence="3 7" id="KW-0812">Transmembrane</keyword>
<keyword evidence="5 7" id="KW-0472">Membrane</keyword>
<proteinExistence type="inferred from homology"/>
<evidence type="ECO:0000256" key="7">
    <source>
        <dbReference type="SAM" id="Phobius"/>
    </source>
</evidence>
<dbReference type="AlphaFoldDB" id="A0A7S1MGS8"/>
<reference evidence="8" key="1">
    <citation type="submission" date="2021-01" db="EMBL/GenBank/DDBJ databases">
        <authorList>
            <person name="Corre E."/>
            <person name="Pelletier E."/>
            <person name="Niang G."/>
            <person name="Scheremetjew M."/>
            <person name="Finn R."/>
            <person name="Kale V."/>
            <person name="Holt S."/>
            <person name="Cochrane G."/>
            <person name="Meng A."/>
            <person name="Brown T."/>
            <person name="Cohen L."/>
        </authorList>
    </citation>
    <scope>NUCLEOTIDE SEQUENCE</scope>
    <source>
        <strain evidence="8">CCAP 1951/1</strain>
    </source>
</reference>
<sequence>MAMHEEDPRSRALTAATTYDARRSTVGGYSAYAAPDDHGDDASEPADDGHPILRRVERWIWASRVLAVASLLGLIAFIVALAIEPAIVRDYVVRYSALDNSASKLFRAWQNANAVGIPVYRKYYFYNVTNPYEVFTGVAPNIVEVGPFVYREVTQKYDIRWFLNGSVGYKYKRLMHFEPAMSIDELTGRPLDAKMATFTVPNPALKGILYRVGKLADSKVNKDWKLEIDACTYLDFLVNNTIVGPMGYFSQHTPDEFLWGYVDKLWDSVHWLLPAVGYDASTVFQCQWNGTAVVPSPYSYRAGMRCPLWQNQSACNGSSVGYTMETSGRTGDQITIPPSQRMQPRPGTWLPLNPGVEAPPGAPSPTPYVPYSQDTRQHGTITQWAGQRSQWLWGPVLDGLTGGEDPHPRDTWHASLRDSGLFGTAAAGATYDDEDLTSSHPNAAQCRTITGTDGTRFPPLQPGGGTLDVFVDMIGRSFSFSDTGRHTDSDIEANRYRFSDETLADSTANRYCYGGRFTGLFNLSRPAFGPGIASLSFFQRSCFRSDGALVPGSPNRARRCVDRLWEGDNGATDTDDGFTGPGLTVNLTFEVPPVWDPEAAAPLHVPRPPANDRISLDAYVTARAGGTDQATLDEFYGNYVDVNQLTGVVMRGRSDAMVSLALGPYTVDGCGRNASYWLMNFTDWKEFKVRINFFNASYNVPRTVIPFLRLVREATLGGESLDDVRNAFRLMRTVTALLWTGLSLSILGLLAAAAVRLVWVPRIAAGDPALYDLDSNLVSLGESQKKAALEDR</sequence>
<keyword evidence="6" id="KW-0325">Glycoprotein</keyword>
<dbReference type="InterPro" id="IPR002159">
    <property type="entry name" value="CD36_fam"/>
</dbReference>
<protein>
    <submittedName>
        <fullName evidence="8">Uncharacterized protein</fullName>
    </submittedName>
</protein>
<organism evidence="8">
    <name type="scientific">Neobodo designis</name>
    <name type="common">Flagellated protozoan</name>
    <name type="synonym">Bodo designis</name>
    <dbReference type="NCBI Taxonomy" id="312471"/>
    <lineage>
        <taxon>Eukaryota</taxon>
        <taxon>Discoba</taxon>
        <taxon>Euglenozoa</taxon>
        <taxon>Kinetoplastea</taxon>
        <taxon>Metakinetoplastina</taxon>
        <taxon>Neobodonida</taxon>
        <taxon>Neobodo</taxon>
    </lineage>
</organism>
<evidence type="ECO:0000256" key="5">
    <source>
        <dbReference type="ARBA" id="ARBA00023136"/>
    </source>
</evidence>
<keyword evidence="4 7" id="KW-1133">Transmembrane helix</keyword>
<dbReference type="EMBL" id="HBGF01033574">
    <property type="protein sequence ID" value="CAD9131016.1"/>
    <property type="molecule type" value="Transcribed_RNA"/>
</dbReference>
<evidence type="ECO:0000256" key="3">
    <source>
        <dbReference type="ARBA" id="ARBA00022692"/>
    </source>
</evidence>
<dbReference type="PRINTS" id="PR01609">
    <property type="entry name" value="CD36FAMILY"/>
</dbReference>
<evidence type="ECO:0000256" key="2">
    <source>
        <dbReference type="ARBA" id="ARBA00010532"/>
    </source>
</evidence>
<accession>A0A7S1MGS8</accession>
<feature type="transmembrane region" description="Helical" evidence="7">
    <location>
        <begin position="61"/>
        <end position="83"/>
    </location>
</feature>
<evidence type="ECO:0000256" key="1">
    <source>
        <dbReference type="ARBA" id="ARBA00004370"/>
    </source>
</evidence>
<feature type="transmembrane region" description="Helical" evidence="7">
    <location>
        <begin position="736"/>
        <end position="759"/>
    </location>
</feature>